<organism evidence="2 3">
    <name type="scientific">Microcaecilia unicolor</name>
    <dbReference type="NCBI Taxonomy" id="1415580"/>
    <lineage>
        <taxon>Eukaryota</taxon>
        <taxon>Metazoa</taxon>
        <taxon>Chordata</taxon>
        <taxon>Craniata</taxon>
        <taxon>Vertebrata</taxon>
        <taxon>Euteleostomi</taxon>
        <taxon>Amphibia</taxon>
        <taxon>Gymnophiona</taxon>
        <taxon>Siphonopidae</taxon>
        <taxon>Microcaecilia</taxon>
    </lineage>
</organism>
<protein>
    <submittedName>
        <fullName evidence="3">Uncharacterized protein LOC115458046 isoform X1</fullName>
    </submittedName>
</protein>
<keyword evidence="1" id="KW-0732">Signal</keyword>
<reference evidence="3" key="1">
    <citation type="submission" date="2025-08" db="UniProtKB">
        <authorList>
            <consortium name="RefSeq"/>
        </authorList>
    </citation>
    <scope>IDENTIFICATION</scope>
</reference>
<dbReference type="KEGG" id="muo:115458046"/>
<evidence type="ECO:0000313" key="3">
    <source>
        <dbReference type="RefSeq" id="XP_030043688.1"/>
    </source>
</evidence>
<keyword evidence="2" id="KW-1185">Reference proteome</keyword>
<proteinExistence type="predicted"/>
<dbReference type="Proteomes" id="UP000515156">
    <property type="component" value="Chromosome 14"/>
</dbReference>
<dbReference type="AlphaFoldDB" id="A0A6P7WTE9"/>
<sequence length="158" mass="17253">MSSVSYRCASQVHQASRMLKLVLFSALFYLALAHRGPGRPPKPYSSEESDESQEVGILNASSLSNNSTLLPCPTPCPDGANCTSNDCINTGNCTGTARCLNTTCGMKCVAPMPGMPCSAHPDCSPYICCRERCDNTCVFSLDPPSRPLRPKKKYYRWF</sequence>
<feature type="signal peptide" evidence="1">
    <location>
        <begin position="1"/>
        <end position="33"/>
    </location>
</feature>
<dbReference type="RefSeq" id="XP_030043688.1">
    <property type="nucleotide sequence ID" value="XM_030187828.1"/>
</dbReference>
<gene>
    <name evidence="3" type="primary">LOC115458046</name>
</gene>
<evidence type="ECO:0000313" key="2">
    <source>
        <dbReference type="Proteomes" id="UP000515156"/>
    </source>
</evidence>
<dbReference type="InParanoid" id="A0A6P7WTE9"/>
<evidence type="ECO:0000256" key="1">
    <source>
        <dbReference type="SAM" id="SignalP"/>
    </source>
</evidence>
<name>A0A6P7WTE9_9AMPH</name>
<accession>A0A6P7WTE9</accession>
<feature type="chain" id="PRO_5028484060" evidence="1">
    <location>
        <begin position="34"/>
        <end position="158"/>
    </location>
</feature>
<dbReference type="GeneID" id="115458046"/>